<dbReference type="OrthoDB" id="9795032at2"/>
<dbReference type="Gene3D" id="2.30.60.10">
    <property type="entry name" value="Cyanovirin-N"/>
    <property type="match status" value="1"/>
</dbReference>
<proteinExistence type="predicted"/>
<dbReference type="RefSeq" id="WP_002631466.1">
    <property type="nucleotide sequence ID" value="NZ_ANAH02000004.1"/>
</dbReference>
<dbReference type="Proteomes" id="UP000011682">
    <property type="component" value="Unassembled WGS sequence"/>
</dbReference>
<accession>S9QRK2</accession>
<dbReference type="SMART" id="SM01111">
    <property type="entry name" value="CVNH"/>
    <property type="match status" value="1"/>
</dbReference>
<reference evidence="2" key="1">
    <citation type="submission" date="2013-05" db="EMBL/GenBank/DDBJ databases">
        <title>Genome assembly of Cystobacter fuscus DSM 2262.</title>
        <authorList>
            <person name="Sharma G."/>
            <person name="Khatri I."/>
            <person name="Kaur C."/>
            <person name="Mayilraj S."/>
            <person name="Subramanian S."/>
        </authorList>
    </citation>
    <scope>NUCLEOTIDE SEQUENCE [LARGE SCALE GENOMIC DNA]</scope>
    <source>
        <strain evidence="2">DSM 2262</strain>
    </source>
</reference>
<organism evidence="2 3">
    <name type="scientific">Cystobacter fuscus (strain ATCC 25194 / DSM 2262 / NBRC 100088 / M29)</name>
    <dbReference type="NCBI Taxonomy" id="1242864"/>
    <lineage>
        <taxon>Bacteria</taxon>
        <taxon>Pseudomonadati</taxon>
        <taxon>Myxococcota</taxon>
        <taxon>Myxococcia</taxon>
        <taxon>Myxococcales</taxon>
        <taxon>Cystobacterineae</taxon>
        <taxon>Archangiaceae</taxon>
        <taxon>Cystobacter</taxon>
    </lineage>
</organism>
<comment type="caution">
    <text evidence="2">The sequence shown here is derived from an EMBL/GenBank/DDBJ whole genome shotgun (WGS) entry which is preliminary data.</text>
</comment>
<dbReference type="Pfam" id="PF08881">
    <property type="entry name" value="CVNH"/>
    <property type="match status" value="1"/>
</dbReference>
<gene>
    <name evidence="2" type="ORF">D187_005057</name>
</gene>
<dbReference type="AlphaFoldDB" id="S9QRK2"/>
<dbReference type="SUPFAM" id="SSF51322">
    <property type="entry name" value="Cyanovirin-N"/>
    <property type="match status" value="1"/>
</dbReference>
<dbReference type="EMBL" id="ANAH02000004">
    <property type="protein sequence ID" value="EPX63924.1"/>
    <property type="molecule type" value="Genomic_DNA"/>
</dbReference>
<dbReference type="InterPro" id="IPR011058">
    <property type="entry name" value="Cyanovirin-N"/>
</dbReference>
<evidence type="ECO:0000313" key="2">
    <source>
        <dbReference type="EMBL" id="EPX63924.1"/>
    </source>
</evidence>
<keyword evidence="3" id="KW-1185">Reference proteome</keyword>
<evidence type="ECO:0000313" key="3">
    <source>
        <dbReference type="Proteomes" id="UP000011682"/>
    </source>
</evidence>
<sequence length="157" mass="17237">MTTMRNSDKSSTRLMHPMAGLLTGMVLALAQAGCGGPAEQDNEDIAHVEQALSGNFSQSCSGIAFLNDRYLTAYCKRADGTSVYSEIDLSKYLVNDDGNLRWQVGGGFHTSCNFKIFGAVDSELYFNCRKKDGSYKETSLVLDERIVNINGVLTYRP</sequence>
<name>S9QRK2_CYSF2</name>
<evidence type="ECO:0000259" key="1">
    <source>
        <dbReference type="SMART" id="SM01111"/>
    </source>
</evidence>
<dbReference type="InterPro" id="IPR036673">
    <property type="entry name" value="Cyanovirin-N_sf"/>
</dbReference>
<dbReference type="eggNOG" id="ENOG50346ZW">
    <property type="taxonomic scope" value="Bacteria"/>
</dbReference>
<feature type="domain" description="Cyanovirin-N" evidence="1">
    <location>
        <begin position="55"/>
        <end position="155"/>
    </location>
</feature>
<protein>
    <recommendedName>
        <fullName evidence="1">Cyanovirin-N domain-containing protein</fullName>
    </recommendedName>
</protein>